<reference evidence="1 2" key="1">
    <citation type="submission" date="2017-07" db="EMBL/GenBank/DDBJ databases">
        <title>Genome sequencing and assembly of Paenibacillus rigui.</title>
        <authorList>
            <person name="Mayilraj S."/>
        </authorList>
    </citation>
    <scope>NUCLEOTIDE SEQUENCE [LARGE SCALE GENOMIC DNA]</scope>
    <source>
        <strain evidence="1 2">JCM 16352</strain>
    </source>
</reference>
<keyword evidence="2" id="KW-1185">Reference proteome</keyword>
<organism evidence="1 2">
    <name type="scientific">Paenibacillus rigui</name>
    <dbReference type="NCBI Taxonomy" id="554312"/>
    <lineage>
        <taxon>Bacteria</taxon>
        <taxon>Bacillati</taxon>
        <taxon>Bacillota</taxon>
        <taxon>Bacilli</taxon>
        <taxon>Bacillales</taxon>
        <taxon>Paenibacillaceae</taxon>
        <taxon>Paenibacillus</taxon>
    </lineage>
</organism>
<evidence type="ECO:0008006" key="3">
    <source>
        <dbReference type="Google" id="ProtNLM"/>
    </source>
</evidence>
<evidence type="ECO:0000313" key="1">
    <source>
        <dbReference type="EMBL" id="OXM84279.1"/>
    </source>
</evidence>
<comment type="caution">
    <text evidence="1">The sequence shown here is derived from an EMBL/GenBank/DDBJ whole genome shotgun (WGS) entry which is preliminary data.</text>
</comment>
<dbReference type="Proteomes" id="UP000215509">
    <property type="component" value="Unassembled WGS sequence"/>
</dbReference>
<protein>
    <recommendedName>
        <fullName evidence="3">YolD-like family protein</fullName>
    </recommendedName>
</protein>
<dbReference type="AlphaFoldDB" id="A0A229UN08"/>
<dbReference type="RefSeq" id="WP_094016851.1">
    <property type="nucleotide sequence ID" value="NZ_NMQW01000033.1"/>
</dbReference>
<evidence type="ECO:0000313" key="2">
    <source>
        <dbReference type="Proteomes" id="UP000215509"/>
    </source>
</evidence>
<name>A0A229UN08_9BACL</name>
<sequence length="86" mass="10036">MPRELQKQTSPELMDEEREKLFGQLKAAKAHALEVTITYGNLKNRQVRGMVTGLDPRLHFVKVEANYDWRLIDFADVIKVELDHED</sequence>
<dbReference type="EMBL" id="NMQW01000033">
    <property type="protein sequence ID" value="OXM84279.1"/>
    <property type="molecule type" value="Genomic_DNA"/>
</dbReference>
<accession>A0A229UN08</accession>
<gene>
    <name evidence="1" type="ORF">CF651_21075</name>
</gene>
<proteinExistence type="predicted"/>
<dbReference type="OrthoDB" id="2376882at2"/>